<proteinExistence type="predicted"/>
<dbReference type="Proteomes" id="UP000467841">
    <property type="component" value="Unassembled WGS sequence"/>
</dbReference>
<reference evidence="2" key="1">
    <citation type="submission" date="2020-01" db="EMBL/GenBank/DDBJ databases">
        <authorList>
            <person name="Mishra B."/>
        </authorList>
    </citation>
    <scope>NUCLEOTIDE SEQUENCE [LARGE SCALE GENOMIC DNA]</scope>
</reference>
<sequence length="255" mass="28248">MCTVARQVWAQSNFMFPRDGFHESSVFVNFNYFMRSLDNVNIPNKIGLVNSDISKRSNSGRFSSHNDEVSMNSFPASRSDLSRRSTPEPASTAPEIPESAFAQTRYAVSDEEESDDDASLITTEEESSTIIRSSTSIQEDEGESSIAPSPKPKAAKARSTPVKKAPARASSRAKGKAKQTEGSKSKKRLWTGLLFSSRGIWMNELLILSLKLMGISGYHHQGRFSIHSSRLRSYVKSQIVDFYAALPQPGPIVFE</sequence>
<evidence type="ECO:0000256" key="1">
    <source>
        <dbReference type="SAM" id="MobiDB-lite"/>
    </source>
</evidence>
<feature type="compositionally biased region" description="Acidic residues" evidence="1">
    <location>
        <begin position="109"/>
        <end position="127"/>
    </location>
</feature>
<accession>A0A6D2I5U1</accession>
<feature type="region of interest" description="Disordered" evidence="1">
    <location>
        <begin position="53"/>
        <end position="184"/>
    </location>
</feature>
<evidence type="ECO:0000313" key="2">
    <source>
        <dbReference type="EMBL" id="CAA7025062.1"/>
    </source>
</evidence>
<gene>
    <name evidence="2" type="ORF">MERR_LOCUS12297</name>
</gene>
<dbReference type="AlphaFoldDB" id="A0A6D2I5U1"/>
<name>A0A6D2I5U1_9BRAS</name>
<feature type="compositionally biased region" description="Low complexity" evidence="1">
    <location>
        <begin position="128"/>
        <end position="137"/>
    </location>
</feature>
<organism evidence="2 3">
    <name type="scientific">Microthlaspi erraticum</name>
    <dbReference type="NCBI Taxonomy" id="1685480"/>
    <lineage>
        <taxon>Eukaryota</taxon>
        <taxon>Viridiplantae</taxon>
        <taxon>Streptophyta</taxon>
        <taxon>Embryophyta</taxon>
        <taxon>Tracheophyta</taxon>
        <taxon>Spermatophyta</taxon>
        <taxon>Magnoliopsida</taxon>
        <taxon>eudicotyledons</taxon>
        <taxon>Gunneridae</taxon>
        <taxon>Pentapetalae</taxon>
        <taxon>rosids</taxon>
        <taxon>malvids</taxon>
        <taxon>Brassicales</taxon>
        <taxon>Brassicaceae</taxon>
        <taxon>Coluteocarpeae</taxon>
        <taxon>Microthlaspi</taxon>
    </lineage>
</organism>
<comment type="caution">
    <text evidence="2">The sequence shown here is derived from an EMBL/GenBank/DDBJ whole genome shotgun (WGS) entry which is preliminary data.</text>
</comment>
<feature type="compositionally biased region" description="Polar residues" evidence="1">
    <location>
        <begin position="56"/>
        <end position="76"/>
    </location>
</feature>
<evidence type="ECO:0000313" key="3">
    <source>
        <dbReference type="Proteomes" id="UP000467841"/>
    </source>
</evidence>
<protein>
    <submittedName>
        <fullName evidence="2">Uncharacterized protein</fullName>
    </submittedName>
</protein>
<dbReference type="EMBL" id="CACVBM020000976">
    <property type="protein sequence ID" value="CAA7025062.1"/>
    <property type="molecule type" value="Genomic_DNA"/>
</dbReference>
<keyword evidence="3" id="KW-1185">Reference proteome</keyword>